<dbReference type="SUPFAM" id="SSF51011">
    <property type="entry name" value="Glycosyl hydrolase domain"/>
    <property type="match status" value="1"/>
</dbReference>
<keyword evidence="11" id="KW-1185">Reference proteome</keyword>
<dbReference type="Gene3D" id="3.20.20.80">
    <property type="entry name" value="Glycosidases"/>
    <property type="match status" value="1"/>
</dbReference>
<name>A0ABV4APF8_9GAMM</name>
<gene>
    <name evidence="10" type="ORF">AB7878_07690</name>
</gene>
<comment type="subunit">
    <text evidence="3">Homohexamer; trimer of dimers.</text>
</comment>
<feature type="signal peptide" evidence="8">
    <location>
        <begin position="1"/>
        <end position="32"/>
    </location>
</feature>
<dbReference type="InterPro" id="IPR013780">
    <property type="entry name" value="Glyco_hydro_b"/>
</dbReference>
<reference evidence="10 11" key="1">
    <citation type="submission" date="2024-07" db="EMBL/GenBank/DDBJ databases">
        <title>Molecular mechanisms and environmental adaptations of flagellar loss and biofilm growth of Rhodanobacter under environmental stress.</title>
        <authorList>
            <person name="Chen M."/>
        </authorList>
    </citation>
    <scope>NUCLEOTIDE SEQUENCE [LARGE SCALE GENOMIC DNA]</scope>
    <source>
        <strain evidence="10 11">RS22</strain>
    </source>
</reference>
<keyword evidence="8" id="KW-0732">Signal</keyword>
<evidence type="ECO:0000259" key="9">
    <source>
        <dbReference type="SMART" id="SM00813"/>
    </source>
</evidence>
<evidence type="ECO:0000256" key="4">
    <source>
        <dbReference type="ARBA" id="ARBA00012670"/>
    </source>
</evidence>
<protein>
    <recommendedName>
        <fullName evidence="4">non-reducing end alpha-L-arabinofuranosidase</fullName>
        <ecNumber evidence="4">3.2.1.55</ecNumber>
    </recommendedName>
</protein>
<dbReference type="InterPro" id="IPR055235">
    <property type="entry name" value="ASD1_cat"/>
</dbReference>
<dbReference type="SUPFAM" id="SSF51445">
    <property type="entry name" value="(Trans)glycosidases"/>
    <property type="match status" value="1"/>
</dbReference>
<proteinExistence type="inferred from homology"/>
<evidence type="ECO:0000256" key="5">
    <source>
        <dbReference type="ARBA" id="ARBA00022801"/>
    </source>
</evidence>
<dbReference type="InterPro" id="IPR010720">
    <property type="entry name" value="Alpha-L-AF_C"/>
</dbReference>
<evidence type="ECO:0000256" key="2">
    <source>
        <dbReference type="ARBA" id="ARBA00007186"/>
    </source>
</evidence>
<keyword evidence="5" id="KW-0378">Hydrolase</keyword>
<dbReference type="EMBL" id="JBGBPY010000001">
    <property type="protein sequence ID" value="MEY2182297.1"/>
    <property type="molecule type" value="Genomic_DNA"/>
</dbReference>
<evidence type="ECO:0000256" key="1">
    <source>
        <dbReference type="ARBA" id="ARBA00001462"/>
    </source>
</evidence>
<comment type="catalytic activity">
    <reaction evidence="1">
        <text>Hydrolysis of terminal non-reducing alpha-L-arabinofuranoside residues in alpha-L-arabinosides.</text>
        <dbReference type="EC" id="3.2.1.55"/>
    </reaction>
</comment>
<keyword evidence="7" id="KW-0326">Glycosidase</keyword>
<evidence type="ECO:0000256" key="7">
    <source>
        <dbReference type="ARBA" id="ARBA00023295"/>
    </source>
</evidence>
<sequence length="528" mass="57157">MSRPQSLKANNSTQRALLAALATVALCGSAVAQRAPANVRLTIDLNHPGPVIAPAVEGQFAENLGRGIYDGIWVGHHSSIPNRNGYRTDVMDALKALHVPVIRWPGGCFADTYDWRDGVGPDAGRPRGINTNWGGVTDDNSFGTNEFMDYSVALGADAYVSLNLGSLPAYDARQWVQYMTAGGDSALAQERRTNGRDKPWTNLKYVGYGNELWGCGGNMTADYAASLFKRYATFVNPAPGAPDFVKIASGPNEADYAWTDTMMRGAARQMGAISLHYYTIPGPSWEHKGSATGFSKDEWATTLSKARYIDTLIAKHSAIMDKYDPGKKVALDVDEWGTWYDQAPGSHPGFLYQQNTLRDAEVAALTLDVFFRHTDRVKLATIAQMVNVLQAMVLTDGDRMLLTPTYHVFHMYVPFQGATPYPATVSGPDYVEGKHRLPMVDASVARGTDGRLYLALVNLDPDRGAHVETGLNGTASGQILSGPKMDSHNTFAAPDTIHPVAYAGQAEHGSLAFELPAKSIAVVAVDEP</sequence>
<keyword evidence="6" id="KW-0119">Carbohydrate metabolism</keyword>
<dbReference type="InterPro" id="IPR017853">
    <property type="entry name" value="GH"/>
</dbReference>
<dbReference type="SMART" id="SM00813">
    <property type="entry name" value="Alpha-L-AF_C"/>
    <property type="match status" value="1"/>
</dbReference>
<evidence type="ECO:0000256" key="6">
    <source>
        <dbReference type="ARBA" id="ARBA00023277"/>
    </source>
</evidence>
<evidence type="ECO:0000313" key="11">
    <source>
        <dbReference type="Proteomes" id="UP001562159"/>
    </source>
</evidence>
<evidence type="ECO:0000256" key="3">
    <source>
        <dbReference type="ARBA" id="ARBA00011165"/>
    </source>
</evidence>
<comment type="caution">
    <text evidence="10">The sequence shown here is derived from an EMBL/GenBank/DDBJ whole genome shotgun (WGS) entry which is preliminary data.</text>
</comment>
<comment type="similarity">
    <text evidence="2">Belongs to the glycosyl hydrolase 51 family.</text>
</comment>
<dbReference type="Gene3D" id="2.60.40.1180">
    <property type="entry name" value="Golgi alpha-mannosidase II"/>
    <property type="match status" value="1"/>
</dbReference>
<accession>A0ABV4APF8</accession>
<dbReference type="Pfam" id="PF22848">
    <property type="entry name" value="ASD1_dom"/>
    <property type="match status" value="1"/>
</dbReference>
<evidence type="ECO:0000256" key="8">
    <source>
        <dbReference type="SAM" id="SignalP"/>
    </source>
</evidence>
<dbReference type="PANTHER" id="PTHR43576:SF2">
    <property type="entry name" value="INTRACELLULAR EXO-ALPHA-L-ARABINOFURANOSIDASE 2"/>
    <property type="match status" value="1"/>
</dbReference>
<feature type="domain" description="Alpha-L-arabinofuranosidase C-terminal" evidence="9">
    <location>
        <begin position="334"/>
        <end position="519"/>
    </location>
</feature>
<dbReference type="Proteomes" id="UP001562159">
    <property type="component" value="Unassembled WGS sequence"/>
</dbReference>
<dbReference type="PANTHER" id="PTHR43576">
    <property type="entry name" value="ALPHA-L-ARABINOFURANOSIDASE C-RELATED"/>
    <property type="match status" value="1"/>
</dbReference>
<dbReference type="Pfam" id="PF06964">
    <property type="entry name" value="Alpha-L-AF_C"/>
    <property type="match status" value="1"/>
</dbReference>
<feature type="chain" id="PRO_5045768848" description="non-reducing end alpha-L-arabinofuranosidase" evidence="8">
    <location>
        <begin position="33"/>
        <end position="528"/>
    </location>
</feature>
<dbReference type="EC" id="3.2.1.55" evidence="4"/>
<organism evidence="10 11">
    <name type="scientific">Rhodanobacter humi</name>
    <dbReference type="NCBI Taxonomy" id="1888173"/>
    <lineage>
        <taxon>Bacteria</taxon>
        <taxon>Pseudomonadati</taxon>
        <taxon>Pseudomonadota</taxon>
        <taxon>Gammaproteobacteria</taxon>
        <taxon>Lysobacterales</taxon>
        <taxon>Rhodanobacteraceae</taxon>
        <taxon>Rhodanobacter</taxon>
    </lineage>
</organism>
<evidence type="ECO:0000313" key="10">
    <source>
        <dbReference type="EMBL" id="MEY2182297.1"/>
    </source>
</evidence>